<evidence type="ECO:0000256" key="1">
    <source>
        <dbReference type="ARBA" id="ARBA00004613"/>
    </source>
</evidence>
<evidence type="ECO:0000256" key="2">
    <source>
        <dbReference type="ARBA" id="ARBA00022525"/>
    </source>
</evidence>
<accession>A0A6B2NJP8</accession>
<dbReference type="AlphaFoldDB" id="A0A6B2NJP8"/>
<name>A0A6B2NJP8_9RHOB</name>
<reference evidence="4" key="1">
    <citation type="submission" date="2020-02" db="EMBL/GenBank/DDBJ databases">
        <title>Delineation of the pyrene-degrading pathway in Roseobacter clade bacteria by genomic analysis.</title>
        <authorList>
            <person name="Zhou H."/>
            <person name="Wang H."/>
        </authorList>
    </citation>
    <scope>NUCLEOTIDE SEQUENCE</scope>
    <source>
        <strain evidence="4">PrR005</strain>
    </source>
</reference>
<dbReference type="Gene3D" id="2.150.10.10">
    <property type="entry name" value="Serralysin-like metalloprotease, C-terminal"/>
    <property type="match status" value="4"/>
</dbReference>
<dbReference type="SUPFAM" id="SSF51120">
    <property type="entry name" value="beta-Roll"/>
    <property type="match status" value="3"/>
</dbReference>
<dbReference type="Pfam" id="PF00353">
    <property type="entry name" value="HemolysinCabind"/>
    <property type="match status" value="5"/>
</dbReference>
<dbReference type="GO" id="GO:0005576">
    <property type="term" value="C:extracellular region"/>
    <property type="evidence" value="ECO:0007669"/>
    <property type="project" value="UniProtKB-SubCell"/>
</dbReference>
<sequence>MLSLQFQGLLDLSGLPFEVSVADLEVVEAGGVTHVLAATEAGGGLGVFRLSGGTLARFESMQSYGPGRVGSGVDLLTLETGGGTRVVPLGIGLPLWISYQLTESLGAGQAMLPGGSPIAAARTAVAGEFGGRTVVVALPGIGDEIATHALDATGQLAPLNRVSEADAGFTALALTAGGVLLAAGTGGEGGGSLFSYQVAGNGRLTLLDRAGGPEGPGFATPTALETLRLAGQDFAVLAAAGSASLSVFRVGSDGTLTATDHVGDTRLTRFDDATRLASARWGDWQFVLAAGADDGISLFALLPDGRLLHLDSLADSRAATLTNISALDAVVIGTELQVFTSSGAEPGISQIRADLSALGLILQGNGSGAELTGSDRNDVLISGGGADRLRGGGGADTFVFRPGRADAEGRLGRVLDFDPGRDRLDLSTLPFLYDIGQVTFASVSTGVILRFGALWVELTGASGIRLTPEMFTTGMILNAQHLPTGNVAVEDGGGAGEGGGGTGGGTGGETGGGGTGGETGGGGTGGESLSGDHGDNRLTGGAGNDVLQGHGGSDRLAGEAGNDTIDGGDGSDTINGGDGDDCLIGGNSGGDLRDIIYAGEGDDWITGGPGNDLLFGMGGNDTIAGDAGVDEIQGQDGDDVITGSSFSDLIYGGAGNDFVNGGFGHDRINGGSGADKFFHVGVEGHGSDWVQDFTAAEGDVLLFGNRSATRADFQVNFAHTENAEGERAGDDSMREAFVIYRPTGQIIWALVDGEGEGEAVIRLQIDGSPEYYNLLL</sequence>
<evidence type="ECO:0000256" key="3">
    <source>
        <dbReference type="SAM" id="MobiDB-lite"/>
    </source>
</evidence>
<organism evidence="4">
    <name type="scientific">Ruegeria sp. PrR005</name>
    <dbReference type="NCBI Taxonomy" id="2706882"/>
    <lineage>
        <taxon>Bacteria</taxon>
        <taxon>Pseudomonadati</taxon>
        <taxon>Pseudomonadota</taxon>
        <taxon>Alphaproteobacteria</taxon>
        <taxon>Rhodobacterales</taxon>
        <taxon>Roseobacteraceae</taxon>
        <taxon>Ruegeria</taxon>
    </lineage>
</organism>
<keyword evidence="2" id="KW-0964">Secreted</keyword>
<feature type="compositionally biased region" description="Gly residues" evidence="3">
    <location>
        <begin position="491"/>
        <end position="528"/>
    </location>
</feature>
<dbReference type="InterPro" id="IPR015943">
    <property type="entry name" value="WD40/YVTN_repeat-like_dom_sf"/>
</dbReference>
<dbReference type="InterPro" id="IPR050557">
    <property type="entry name" value="RTX_toxin/Mannuronan_C5-epim"/>
</dbReference>
<gene>
    <name evidence="4" type="ORF">G0P99_05025</name>
</gene>
<dbReference type="EMBL" id="JAAGOX010000007">
    <property type="protein sequence ID" value="NDW44311.1"/>
    <property type="molecule type" value="Genomic_DNA"/>
</dbReference>
<dbReference type="PANTHER" id="PTHR38340">
    <property type="entry name" value="S-LAYER PROTEIN"/>
    <property type="match status" value="1"/>
</dbReference>
<feature type="compositionally biased region" description="Low complexity" evidence="3">
    <location>
        <begin position="561"/>
        <end position="575"/>
    </location>
</feature>
<dbReference type="GO" id="GO:0005509">
    <property type="term" value="F:calcium ion binding"/>
    <property type="evidence" value="ECO:0007669"/>
    <property type="project" value="InterPro"/>
</dbReference>
<dbReference type="PANTHER" id="PTHR38340:SF1">
    <property type="entry name" value="S-LAYER PROTEIN"/>
    <property type="match status" value="1"/>
</dbReference>
<comment type="subcellular location">
    <subcellularLocation>
        <location evidence="1">Secreted</location>
    </subcellularLocation>
</comment>
<evidence type="ECO:0000313" key="4">
    <source>
        <dbReference type="EMBL" id="NDW44311.1"/>
    </source>
</evidence>
<protein>
    <submittedName>
        <fullName evidence="4">Calcium-binding protein</fullName>
    </submittedName>
</protein>
<dbReference type="RefSeq" id="WP_164128294.1">
    <property type="nucleotide sequence ID" value="NZ_JAAGOX010000007.1"/>
</dbReference>
<dbReference type="InterPro" id="IPR011049">
    <property type="entry name" value="Serralysin-like_metalloprot_C"/>
</dbReference>
<feature type="region of interest" description="Disordered" evidence="3">
    <location>
        <begin position="488"/>
        <end position="579"/>
    </location>
</feature>
<proteinExistence type="predicted"/>
<comment type="caution">
    <text evidence="4">The sequence shown here is derived from an EMBL/GenBank/DDBJ whole genome shotgun (WGS) entry which is preliminary data.</text>
</comment>
<dbReference type="Gene3D" id="2.130.10.10">
    <property type="entry name" value="YVTN repeat-like/Quinoprotein amine dehydrogenase"/>
    <property type="match status" value="1"/>
</dbReference>
<dbReference type="PRINTS" id="PR00313">
    <property type="entry name" value="CABNDNGRPT"/>
</dbReference>
<dbReference type="InterPro" id="IPR018511">
    <property type="entry name" value="Hemolysin-typ_Ca-bd_CS"/>
</dbReference>
<dbReference type="PROSITE" id="PS00330">
    <property type="entry name" value="HEMOLYSIN_CALCIUM"/>
    <property type="match status" value="3"/>
</dbReference>
<dbReference type="InterPro" id="IPR001343">
    <property type="entry name" value="Hemolysn_Ca-bd"/>
</dbReference>